<evidence type="ECO:0000313" key="2">
    <source>
        <dbReference type="EMBL" id="MCD1293445.1"/>
    </source>
</evidence>
<accession>A0AAP2W3S5</accession>
<dbReference type="EMBL" id="PGCK01000001">
    <property type="protein sequence ID" value="MCD1293445.1"/>
    <property type="molecule type" value="Genomic_DNA"/>
</dbReference>
<dbReference type="PANTHER" id="PTHR43252:SF7">
    <property type="entry name" value="TRANSCRIPTIONAL REGULATOR YQJI"/>
    <property type="match status" value="1"/>
</dbReference>
<dbReference type="InterPro" id="IPR036390">
    <property type="entry name" value="WH_DNA-bd_sf"/>
</dbReference>
<dbReference type="InterPro" id="IPR036388">
    <property type="entry name" value="WH-like_DNA-bd_sf"/>
</dbReference>
<dbReference type="Proteomes" id="UP001320159">
    <property type="component" value="Unassembled WGS sequence"/>
</dbReference>
<dbReference type="PANTHER" id="PTHR43252">
    <property type="entry name" value="TRANSCRIPTIONAL REGULATOR YQJI"/>
    <property type="match status" value="1"/>
</dbReference>
<dbReference type="SUPFAM" id="SSF46785">
    <property type="entry name" value="Winged helix' DNA-binding domain"/>
    <property type="match status" value="1"/>
</dbReference>
<comment type="caution">
    <text evidence="2">The sequence shown here is derived from an EMBL/GenBank/DDBJ whole genome shotgun (WGS) entry which is preliminary data.</text>
</comment>
<proteinExistence type="predicted"/>
<name>A0AAP2W3S5_9EURY</name>
<dbReference type="InterPro" id="IPR005149">
    <property type="entry name" value="Tscrpt_reg_PadR_N"/>
</dbReference>
<protein>
    <submittedName>
        <fullName evidence="2">PadR family transcriptional regulator</fullName>
    </submittedName>
</protein>
<feature type="domain" description="Transcription regulator PadR N-terminal" evidence="1">
    <location>
        <begin position="55"/>
        <end position="129"/>
    </location>
</feature>
<dbReference type="Pfam" id="PF03551">
    <property type="entry name" value="PadR"/>
    <property type="match status" value="1"/>
</dbReference>
<dbReference type="AlphaFoldDB" id="A0AAP2W3S5"/>
<sequence>MTISQSKGLYIHNHTIYLCSICTYNEYVYCVSDKTSKHVDNWIRQLKKGSMKLSILSLLNGGDMYGYELIREMKTKTEGCISYNESNTYPALHSVEEEGLVTCYMKTNREGLPPRKYYQITEKGNRILRNMLHEWRKYVIAIDGILDIKNEKRP</sequence>
<dbReference type="Gene3D" id="1.10.10.10">
    <property type="entry name" value="Winged helix-like DNA-binding domain superfamily/Winged helix DNA-binding domain"/>
    <property type="match status" value="1"/>
</dbReference>
<keyword evidence="3" id="KW-1185">Reference proteome</keyword>
<organism evidence="2 3">
    <name type="scientific">Methanooceanicella nereidis</name>
    <dbReference type="NCBI Taxonomy" id="2052831"/>
    <lineage>
        <taxon>Archaea</taxon>
        <taxon>Methanobacteriati</taxon>
        <taxon>Methanobacteriota</taxon>
        <taxon>Stenosarchaea group</taxon>
        <taxon>Methanomicrobia</taxon>
        <taxon>Methanocellales</taxon>
        <taxon>Methanocellaceae</taxon>
        <taxon>Methanooceanicella</taxon>
    </lineage>
</organism>
<gene>
    <name evidence="2" type="ORF">CUJ83_00335</name>
</gene>
<reference evidence="2 3" key="1">
    <citation type="submission" date="2017-11" db="EMBL/GenBank/DDBJ databases">
        <title>Isolation and Characterization of Family Methanocellaceae Species from Potential Methane Hydrate Area Offshore Southwestern Taiwan.</title>
        <authorList>
            <person name="Zhang W.-L."/>
            <person name="Chen W.-C."/>
            <person name="Lai M.-C."/>
            <person name="Chen S.-C."/>
        </authorList>
    </citation>
    <scope>NUCLEOTIDE SEQUENCE [LARGE SCALE GENOMIC DNA]</scope>
    <source>
        <strain evidence="2 3">CWC-04</strain>
    </source>
</reference>
<evidence type="ECO:0000313" key="3">
    <source>
        <dbReference type="Proteomes" id="UP001320159"/>
    </source>
</evidence>
<evidence type="ECO:0000259" key="1">
    <source>
        <dbReference type="Pfam" id="PF03551"/>
    </source>
</evidence>